<evidence type="ECO:0000313" key="1">
    <source>
        <dbReference type="EMBL" id="QHR89887.1"/>
    </source>
</evidence>
<reference evidence="1" key="1">
    <citation type="submission" date="2019-03" db="EMBL/GenBank/DDBJ databases">
        <title>Largest Complete Mitochondrial Genome of a Gymnosperm, Sitka Spruce (Picea sitchensis), Indicates Complex Physical Structure.</title>
        <authorList>
            <person name="Jackman S.D."/>
            <person name="Coombe L."/>
            <person name="Warren R."/>
            <person name="Kirk H."/>
            <person name="Trinh E."/>
            <person name="McLeod T."/>
            <person name="Pleasance S."/>
            <person name="Pandoh P."/>
            <person name="Zhao Y."/>
            <person name="Coope R."/>
            <person name="Bousquet J."/>
            <person name="Bohlmann J.C."/>
            <person name="Jones S.J.M."/>
            <person name="Birol I."/>
        </authorList>
    </citation>
    <scope>NUCLEOTIDE SEQUENCE</scope>
    <source>
        <strain evidence="1">Q903</strain>
    </source>
</reference>
<organism evidence="1">
    <name type="scientific">Picea sitchensis</name>
    <name type="common">Sitka spruce</name>
    <name type="synonym">Pinus sitchensis</name>
    <dbReference type="NCBI Taxonomy" id="3332"/>
    <lineage>
        <taxon>Eukaryota</taxon>
        <taxon>Viridiplantae</taxon>
        <taxon>Streptophyta</taxon>
        <taxon>Embryophyta</taxon>
        <taxon>Tracheophyta</taxon>
        <taxon>Spermatophyta</taxon>
        <taxon>Pinopsida</taxon>
        <taxon>Pinidae</taxon>
        <taxon>Conifers I</taxon>
        <taxon>Pinales</taxon>
        <taxon>Pinaceae</taxon>
        <taxon>Picea</taxon>
    </lineage>
</organism>
<name>A0A6B9XW90_PICSI</name>
<protein>
    <submittedName>
        <fullName evidence="1">Uncharacterized protein</fullName>
    </submittedName>
</protein>
<geneLocation type="mitochondrion" evidence="1"/>
<dbReference type="AlphaFoldDB" id="A0A6B9XW90"/>
<proteinExistence type="predicted"/>
<dbReference type="EMBL" id="MK697699">
    <property type="protein sequence ID" value="QHR89887.1"/>
    <property type="molecule type" value="Genomic_DNA"/>
</dbReference>
<keyword evidence="1" id="KW-0496">Mitochondrion</keyword>
<gene>
    <name evidence="1" type="primary">orf03932</name>
    <name evidence="1" type="ORF">Q903MT_gene3909</name>
</gene>
<accession>A0A6B9XW90</accession>
<sequence length="53" mass="6241">MFKLLALGFVSPNPRGVLYSYKLDRLRGRSLKPWQNGTRVREMGLPVLQVRYY</sequence>